<gene>
    <name evidence="2" type="ORF">LIN78_13730</name>
</gene>
<evidence type="ECO:0000256" key="1">
    <source>
        <dbReference type="SAM" id="MobiDB-lite"/>
    </source>
</evidence>
<evidence type="ECO:0000313" key="2">
    <source>
        <dbReference type="EMBL" id="MCB6184602.1"/>
    </source>
</evidence>
<evidence type="ECO:0000313" key="3">
    <source>
        <dbReference type="Proteomes" id="UP001165395"/>
    </source>
</evidence>
<dbReference type="EMBL" id="JAJBZT010000008">
    <property type="protein sequence ID" value="MCB6184602.1"/>
    <property type="molecule type" value="Genomic_DNA"/>
</dbReference>
<name>A0ABS8D8Z9_9NEIS</name>
<dbReference type="Proteomes" id="UP001165395">
    <property type="component" value="Unassembled WGS sequence"/>
</dbReference>
<keyword evidence="3" id="KW-1185">Reference proteome</keyword>
<sequence length="59" mass="6318">MAANRKRTICDPNGYCPGVRLMAKLYRAWDVRNSAGKVGENNATNKAKSTESAATSSKG</sequence>
<accession>A0ABS8D8Z9</accession>
<feature type="compositionally biased region" description="Low complexity" evidence="1">
    <location>
        <begin position="43"/>
        <end position="59"/>
    </location>
</feature>
<feature type="region of interest" description="Disordered" evidence="1">
    <location>
        <begin position="34"/>
        <end position="59"/>
    </location>
</feature>
<proteinExistence type="predicted"/>
<reference evidence="2" key="1">
    <citation type="submission" date="2021-10" db="EMBL/GenBank/DDBJ databases">
        <title>The complete genome sequence of Leeia sp. TBRC 13508.</title>
        <authorList>
            <person name="Charoenyingcharoen P."/>
            <person name="Yukphan P."/>
        </authorList>
    </citation>
    <scope>NUCLEOTIDE SEQUENCE</scope>
    <source>
        <strain evidence="2">TBRC 13508</strain>
    </source>
</reference>
<dbReference type="RefSeq" id="WP_227181413.1">
    <property type="nucleotide sequence ID" value="NZ_JAJBZT010000008.1"/>
</dbReference>
<organism evidence="2 3">
    <name type="scientific">Leeia speluncae</name>
    <dbReference type="NCBI Taxonomy" id="2884804"/>
    <lineage>
        <taxon>Bacteria</taxon>
        <taxon>Pseudomonadati</taxon>
        <taxon>Pseudomonadota</taxon>
        <taxon>Betaproteobacteria</taxon>
        <taxon>Neisseriales</taxon>
        <taxon>Leeiaceae</taxon>
        <taxon>Leeia</taxon>
    </lineage>
</organism>
<comment type="caution">
    <text evidence="2">The sequence shown here is derived from an EMBL/GenBank/DDBJ whole genome shotgun (WGS) entry which is preliminary data.</text>
</comment>
<protein>
    <submittedName>
        <fullName evidence="2">Uncharacterized protein</fullName>
    </submittedName>
</protein>